<dbReference type="InterPro" id="IPR050904">
    <property type="entry name" value="Adhesion/Biosynth-related"/>
</dbReference>
<evidence type="ECO:0000313" key="3">
    <source>
        <dbReference type="EMBL" id="MEL1249493.1"/>
    </source>
</evidence>
<keyword evidence="4" id="KW-1185">Reference proteome</keyword>
<dbReference type="Gene3D" id="2.30.180.10">
    <property type="entry name" value="FAS1 domain"/>
    <property type="match status" value="1"/>
</dbReference>
<comment type="caution">
    <text evidence="3">The sequence shown here is derived from an EMBL/GenBank/DDBJ whole genome shotgun (WGS) entry which is preliminary data.</text>
</comment>
<organism evidence="3 4">
    <name type="scientific">Aurantiacibacter gilvus</name>
    <dbReference type="NCBI Taxonomy" id="3139141"/>
    <lineage>
        <taxon>Bacteria</taxon>
        <taxon>Pseudomonadati</taxon>
        <taxon>Pseudomonadota</taxon>
        <taxon>Alphaproteobacteria</taxon>
        <taxon>Sphingomonadales</taxon>
        <taxon>Erythrobacteraceae</taxon>
        <taxon>Aurantiacibacter</taxon>
    </lineage>
</organism>
<evidence type="ECO:0000256" key="1">
    <source>
        <dbReference type="SAM" id="SignalP"/>
    </source>
</evidence>
<dbReference type="SMART" id="SM00554">
    <property type="entry name" value="FAS1"/>
    <property type="match status" value="1"/>
</dbReference>
<reference evidence="3 4" key="1">
    <citation type="submission" date="2024-04" db="EMBL/GenBank/DDBJ databases">
        <title>Aurantiacibacter sp. DGU6 16S ribosomal RNA gene Genome sequencing and assembly.</title>
        <authorList>
            <person name="Park S."/>
        </authorList>
    </citation>
    <scope>NUCLEOTIDE SEQUENCE [LARGE SCALE GENOMIC DNA]</scope>
    <source>
        <strain evidence="3 4">DGU6</strain>
    </source>
</reference>
<evidence type="ECO:0000259" key="2">
    <source>
        <dbReference type="PROSITE" id="PS50213"/>
    </source>
</evidence>
<dbReference type="RefSeq" id="WP_341672028.1">
    <property type="nucleotide sequence ID" value="NZ_JBBYHV010000001.1"/>
</dbReference>
<dbReference type="Pfam" id="PF02469">
    <property type="entry name" value="Fasciclin"/>
    <property type="match status" value="1"/>
</dbReference>
<dbReference type="PANTHER" id="PTHR10900">
    <property type="entry name" value="PERIOSTIN-RELATED"/>
    <property type="match status" value="1"/>
</dbReference>
<dbReference type="PROSITE" id="PS50213">
    <property type="entry name" value="FAS1"/>
    <property type="match status" value="1"/>
</dbReference>
<protein>
    <submittedName>
        <fullName evidence="3">Fasciclin domain-containing protein</fullName>
    </submittedName>
</protein>
<keyword evidence="1" id="KW-0732">Signal</keyword>
<dbReference type="InterPro" id="IPR036378">
    <property type="entry name" value="FAS1_dom_sf"/>
</dbReference>
<proteinExistence type="predicted"/>
<dbReference type="SUPFAM" id="SSF82153">
    <property type="entry name" value="FAS1 domain"/>
    <property type="match status" value="1"/>
</dbReference>
<evidence type="ECO:0000313" key="4">
    <source>
        <dbReference type="Proteomes" id="UP001497045"/>
    </source>
</evidence>
<dbReference type="Proteomes" id="UP001497045">
    <property type="component" value="Unassembled WGS sequence"/>
</dbReference>
<feature type="domain" description="FAS1" evidence="2">
    <location>
        <begin position="37"/>
        <end position="177"/>
    </location>
</feature>
<gene>
    <name evidence="3" type="ORF">AAEO60_02285</name>
</gene>
<feature type="chain" id="PRO_5045334251" evidence="1">
    <location>
        <begin position="23"/>
        <end position="184"/>
    </location>
</feature>
<name>A0ABU9IAP9_9SPHN</name>
<dbReference type="EMBL" id="JBBYHV010000001">
    <property type="protein sequence ID" value="MEL1249493.1"/>
    <property type="molecule type" value="Genomic_DNA"/>
</dbReference>
<dbReference type="InterPro" id="IPR000782">
    <property type="entry name" value="FAS1_domain"/>
</dbReference>
<feature type="signal peptide" evidence="1">
    <location>
        <begin position="1"/>
        <end position="22"/>
    </location>
</feature>
<dbReference type="PANTHER" id="PTHR10900:SF77">
    <property type="entry name" value="FI19380P1"/>
    <property type="match status" value="1"/>
</dbReference>
<sequence>MKITPMLSAFTAATLVLLPACSDGETGEDVPVVENSSATLATLVGDASELSTMSDLLSDAGLQGLFDGSVPYTLFAPTDDAFAQFDLPLEGDDLRAARVAVIREHIVPGYLTLEDITAAAEAAGGAVEMPTMGSGALTFTLDEGDVVISSADGVEAHVDGTVMTGTNGSLFPVDAVLKSADASD</sequence>
<accession>A0ABU9IAP9</accession>